<evidence type="ECO:0000256" key="4">
    <source>
        <dbReference type="ARBA" id="ARBA00022729"/>
    </source>
</evidence>
<dbReference type="AlphaFoldDB" id="A0A5S9R6G1"/>
<dbReference type="PANTHER" id="PTHR30290:SF10">
    <property type="entry name" value="PERIPLASMIC OLIGOPEPTIDE-BINDING PROTEIN-RELATED"/>
    <property type="match status" value="1"/>
</dbReference>
<comment type="similarity">
    <text evidence="2">Belongs to the bacterial solute-binding protein 5 family.</text>
</comment>
<dbReference type="PROSITE" id="PS51257">
    <property type="entry name" value="PROKAR_LIPOPROTEIN"/>
    <property type="match status" value="1"/>
</dbReference>
<evidence type="ECO:0000256" key="2">
    <source>
        <dbReference type="ARBA" id="ARBA00005695"/>
    </source>
</evidence>
<name>A0A5S9R6G1_MYCVN</name>
<dbReference type="Gene3D" id="3.90.76.10">
    <property type="entry name" value="Dipeptide-binding Protein, Domain 1"/>
    <property type="match status" value="1"/>
</dbReference>
<dbReference type="PIRSF" id="PIRSF002741">
    <property type="entry name" value="MppA"/>
    <property type="match status" value="1"/>
</dbReference>
<dbReference type="InterPro" id="IPR039424">
    <property type="entry name" value="SBP_5"/>
</dbReference>
<dbReference type="InterPro" id="IPR000914">
    <property type="entry name" value="SBP_5_dom"/>
</dbReference>
<dbReference type="PROSITE" id="PS51318">
    <property type="entry name" value="TAT"/>
    <property type="match status" value="1"/>
</dbReference>
<dbReference type="PANTHER" id="PTHR30290">
    <property type="entry name" value="PERIPLASMIC BINDING COMPONENT OF ABC TRANSPORTER"/>
    <property type="match status" value="1"/>
</dbReference>
<dbReference type="GO" id="GO:0043190">
    <property type="term" value="C:ATP-binding cassette (ABC) transporter complex"/>
    <property type="evidence" value="ECO:0007669"/>
    <property type="project" value="InterPro"/>
</dbReference>
<keyword evidence="3" id="KW-0813">Transport</keyword>
<dbReference type="InterPro" id="IPR019546">
    <property type="entry name" value="TAT_signal_bac_arc"/>
</dbReference>
<evidence type="ECO:0000313" key="7">
    <source>
        <dbReference type="Proteomes" id="UP000430146"/>
    </source>
</evidence>
<comment type="subcellular location">
    <subcellularLocation>
        <location evidence="1">Cell envelope</location>
    </subcellularLocation>
</comment>
<keyword evidence="7" id="KW-1185">Reference proteome</keyword>
<dbReference type="GO" id="GO:1904680">
    <property type="term" value="F:peptide transmembrane transporter activity"/>
    <property type="evidence" value="ECO:0007669"/>
    <property type="project" value="TreeGrafter"/>
</dbReference>
<dbReference type="SUPFAM" id="SSF53850">
    <property type="entry name" value="Periplasmic binding protein-like II"/>
    <property type="match status" value="1"/>
</dbReference>
<dbReference type="NCBIfam" id="TIGR01409">
    <property type="entry name" value="TAT_signal_seq"/>
    <property type="match status" value="1"/>
</dbReference>
<proteinExistence type="inferred from homology"/>
<evidence type="ECO:0000313" key="6">
    <source>
        <dbReference type="EMBL" id="CAA0131875.1"/>
    </source>
</evidence>
<evidence type="ECO:0000256" key="1">
    <source>
        <dbReference type="ARBA" id="ARBA00004196"/>
    </source>
</evidence>
<dbReference type="EMBL" id="CACSIP010000045">
    <property type="protein sequence ID" value="CAA0131875.1"/>
    <property type="molecule type" value="Genomic_DNA"/>
</dbReference>
<protein>
    <submittedName>
        <fullName evidence="6">Putative D,D-dipeptide-binding periplasmic protein DdpA</fullName>
    </submittedName>
</protein>
<feature type="domain" description="Solute-binding protein family 5" evidence="5">
    <location>
        <begin position="88"/>
        <end position="448"/>
    </location>
</feature>
<dbReference type="Pfam" id="PF00496">
    <property type="entry name" value="SBP_bac_5"/>
    <property type="match status" value="1"/>
</dbReference>
<dbReference type="Gene3D" id="3.10.105.10">
    <property type="entry name" value="Dipeptide-binding Protein, Domain 3"/>
    <property type="match status" value="1"/>
</dbReference>
<accession>A0A5S9R6G1</accession>
<dbReference type="CDD" id="cd08512">
    <property type="entry name" value="PBP2_NikA_DppA_OppA_like_7"/>
    <property type="match status" value="1"/>
</dbReference>
<dbReference type="GO" id="GO:0015833">
    <property type="term" value="P:peptide transport"/>
    <property type="evidence" value="ECO:0007669"/>
    <property type="project" value="TreeGrafter"/>
</dbReference>
<dbReference type="OrthoDB" id="9046151at2"/>
<dbReference type="Gene3D" id="3.40.190.10">
    <property type="entry name" value="Periplasmic binding protein-like II"/>
    <property type="match status" value="1"/>
</dbReference>
<dbReference type="InterPro" id="IPR030678">
    <property type="entry name" value="Peptide/Ni-bd"/>
</dbReference>
<dbReference type="RefSeq" id="WP_159234070.1">
    <property type="nucleotide sequence ID" value="NZ_CACSIP010000045.1"/>
</dbReference>
<reference evidence="6 7" key="1">
    <citation type="submission" date="2019-11" db="EMBL/GenBank/DDBJ databases">
        <authorList>
            <person name="Holert J."/>
        </authorList>
    </citation>
    <scope>NUCLEOTIDE SEQUENCE [LARGE SCALE GENOMIC DNA]</scope>
    <source>
        <strain evidence="6">BC8_1</strain>
    </source>
</reference>
<dbReference type="GO" id="GO:0042597">
    <property type="term" value="C:periplasmic space"/>
    <property type="evidence" value="ECO:0007669"/>
    <property type="project" value="UniProtKB-ARBA"/>
</dbReference>
<dbReference type="InterPro" id="IPR006311">
    <property type="entry name" value="TAT_signal"/>
</dbReference>
<dbReference type="GO" id="GO:0030313">
    <property type="term" value="C:cell envelope"/>
    <property type="evidence" value="ECO:0007669"/>
    <property type="project" value="UniProtKB-SubCell"/>
</dbReference>
<dbReference type="Proteomes" id="UP000430146">
    <property type="component" value="Unassembled WGS sequence"/>
</dbReference>
<sequence length="532" mass="58481">MTRAPITLDRRGFLKASGLTVGGLALANLVAACGGEASVDGQGNLTLRMPFLQDMQVPDPDIMYEGEGVQVMKSCYEGLVNYKSGTSEIVPGLAESWTVSDDQLTYTFKLVPDVKFHDGTPADAAAWIKSFERRAAINEGPAYMVTGIAKSEAPDPTTLVVTLEEPNNAFLHYAACPWQMYAVSPTAVETHSVGDDLAQEWLKTHDAGTGPYVMKEFVPGSQYTLERFDGYWGEQPYFESVRIEIVPEVATQKLQLDQGAFDLVAKGFAIPDVLTYQQNPKFEVITTRGASMMVLWMNASAGIFADKALRQAMMTALDRTSIVETAFQGLTPVQMEYWPENMFPEGLAPFDPPVDIGPLEAIAPTLPSQNIDLAWVTSNGAPAQQVAELIQTQLAPAGMEITVRAMPSAEWFDLCNQPAEQRPDLLVATMGGDALHLDTAMRIFLRTGAKPLNAYQYGNPEVDRLMDEAITKPTDDEANQVYLQITDIVQDEALWVPLCRTPQNMVTQADIDGVEQDSYIPYIFRPNKITRV</sequence>
<evidence type="ECO:0000259" key="5">
    <source>
        <dbReference type="Pfam" id="PF00496"/>
    </source>
</evidence>
<evidence type="ECO:0000256" key="3">
    <source>
        <dbReference type="ARBA" id="ARBA00022448"/>
    </source>
</evidence>
<organism evidence="6 7">
    <name type="scientific">Mycolicibacterium vanbaalenii</name>
    <name type="common">Mycobacterium vanbaalenii</name>
    <dbReference type="NCBI Taxonomy" id="110539"/>
    <lineage>
        <taxon>Bacteria</taxon>
        <taxon>Bacillati</taxon>
        <taxon>Actinomycetota</taxon>
        <taxon>Actinomycetes</taxon>
        <taxon>Mycobacteriales</taxon>
        <taxon>Mycobacteriaceae</taxon>
        <taxon>Mycolicibacterium</taxon>
    </lineage>
</organism>
<gene>
    <name evidence="6" type="primary">ddpA_2</name>
    <name evidence="6" type="ORF">AELLOGFF_01498</name>
</gene>
<keyword evidence="4" id="KW-0732">Signal</keyword>